<proteinExistence type="inferred from homology"/>
<comment type="caution">
    <text evidence="9">The sequence shown here is derived from an EMBL/GenBank/DDBJ whole genome shotgun (WGS) entry which is preliminary data.</text>
</comment>
<feature type="transmembrane region" description="Helical" evidence="7">
    <location>
        <begin position="201"/>
        <end position="221"/>
    </location>
</feature>
<evidence type="ECO:0000259" key="8">
    <source>
        <dbReference type="Pfam" id="PF20684"/>
    </source>
</evidence>
<accession>A0ABP0DE59</accession>
<name>A0ABP0DE59_9PEZI</name>
<evidence type="ECO:0000256" key="1">
    <source>
        <dbReference type="ARBA" id="ARBA00004141"/>
    </source>
</evidence>
<dbReference type="Pfam" id="PF20684">
    <property type="entry name" value="Fung_rhodopsin"/>
    <property type="match status" value="1"/>
</dbReference>
<keyword evidence="4 7" id="KW-0472">Membrane</keyword>
<evidence type="ECO:0000256" key="7">
    <source>
        <dbReference type="SAM" id="Phobius"/>
    </source>
</evidence>
<keyword evidence="3 7" id="KW-1133">Transmembrane helix</keyword>
<feature type="transmembrane region" description="Helical" evidence="7">
    <location>
        <begin position="39"/>
        <end position="63"/>
    </location>
</feature>
<dbReference type="PANTHER" id="PTHR33048">
    <property type="entry name" value="PTH11-LIKE INTEGRAL MEMBRANE PROTEIN (AFU_ORTHOLOGUE AFUA_5G11245)"/>
    <property type="match status" value="1"/>
</dbReference>
<evidence type="ECO:0000256" key="3">
    <source>
        <dbReference type="ARBA" id="ARBA00022989"/>
    </source>
</evidence>
<evidence type="ECO:0000313" key="10">
    <source>
        <dbReference type="Proteomes" id="UP001642502"/>
    </source>
</evidence>
<evidence type="ECO:0000313" key="9">
    <source>
        <dbReference type="EMBL" id="CAK7266084.1"/>
    </source>
</evidence>
<evidence type="ECO:0000256" key="5">
    <source>
        <dbReference type="ARBA" id="ARBA00038359"/>
    </source>
</evidence>
<feature type="transmembrane region" description="Helical" evidence="7">
    <location>
        <begin position="170"/>
        <end position="189"/>
    </location>
</feature>
<dbReference type="PANTHER" id="PTHR33048:SF47">
    <property type="entry name" value="INTEGRAL MEMBRANE PROTEIN-RELATED"/>
    <property type="match status" value="1"/>
</dbReference>
<dbReference type="Proteomes" id="UP001642502">
    <property type="component" value="Unassembled WGS sequence"/>
</dbReference>
<gene>
    <name evidence="9" type="ORF">SEPCBS119000_001842</name>
</gene>
<comment type="subcellular location">
    <subcellularLocation>
        <location evidence="1">Membrane</location>
        <topology evidence="1">Multi-pass membrane protein</topology>
    </subcellularLocation>
</comment>
<protein>
    <recommendedName>
        <fullName evidence="8">Rhodopsin domain-containing protein</fullName>
    </recommendedName>
</protein>
<comment type="similarity">
    <text evidence="5">Belongs to the SAT4 family.</text>
</comment>
<reference evidence="9 10" key="1">
    <citation type="submission" date="2024-01" db="EMBL/GenBank/DDBJ databases">
        <authorList>
            <person name="Allen C."/>
            <person name="Tagirdzhanova G."/>
        </authorList>
    </citation>
    <scope>NUCLEOTIDE SEQUENCE [LARGE SCALE GENOMIC DNA]</scope>
    <source>
        <strain evidence="9 10">CBS 119000</strain>
    </source>
</reference>
<dbReference type="EMBL" id="CAWUON010000016">
    <property type="protein sequence ID" value="CAK7266084.1"/>
    <property type="molecule type" value="Genomic_DNA"/>
</dbReference>
<evidence type="ECO:0000256" key="6">
    <source>
        <dbReference type="SAM" id="MobiDB-lite"/>
    </source>
</evidence>
<sequence length="433" mass="47226">MAPQDYGPALLGGSVLMLVLTTLAIVMRMSVRLGVLGGLGWDDALVSVSWVFAMVLFVTNIVSKAYGVGMHLNVVPINERPTANMLILIASMSYSLSGPAVKAAFSVLYLRILRGRHLAMANKCLIGLFAAQALTECSVKLFQCHPIQKDFYPSMQGHCYKLLPMRWFSFSFNLITELILFLQPIPTIWHLQVPVAKRVGIIAMLSLGLLVCVISIVRVIYVITIDSDTTYDFPVPMIWSEVEVGALILCSCIPYTRQVIQRIPWLSRRFGLPPVGSSSGTPRNRHGSSKSAGRTLSIALQNRLQKSAGVVSVPLPSQVDSTDDILHHRAHVNPVAGPGDHSLTAKAAAAGAIMVTHNIKYEYDYGGWKGGKRANHEGPGARTIVYTGQSLDEEDDGESAVHPSDASTEYTLKDAKAEETQDATNYQRPAPRK</sequence>
<keyword evidence="10" id="KW-1185">Reference proteome</keyword>
<keyword evidence="2 7" id="KW-0812">Transmembrane</keyword>
<evidence type="ECO:0000256" key="4">
    <source>
        <dbReference type="ARBA" id="ARBA00023136"/>
    </source>
</evidence>
<organism evidence="9 10">
    <name type="scientific">Sporothrix epigloea</name>
    <dbReference type="NCBI Taxonomy" id="1892477"/>
    <lineage>
        <taxon>Eukaryota</taxon>
        <taxon>Fungi</taxon>
        <taxon>Dikarya</taxon>
        <taxon>Ascomycota</taxon>
        <taxon>Pezizomycotina</taxon>
        <taxon>Sordariomycetes</taxon>
        <taxon>Sordariomycetidae</taxon>
        <taxon>Ophiostomatales</taxon>
        <taxon>Ophiostomataceae</taxon>
        <taxon>Sporothrix</taxon>
    </lineage>
</organism>
<feature type="domain" description="Rhodopsin" evidence="8">
    <location>
        <begin position="27"/>
        <end position="262"/>
    </location>
</feature>
<feature type="region of interest" description="Disordered" evidence="6">
    <location>
        <begin position="391"/>
        <end position="433"/>
    </location>
</feature>
<dbReference type="InterPro" id="IPR052337">
    <property type="entry name" value="SAT4-like"/>
</dbReference>
<dbReference type="InterPro" id="IPR049326">
    <property type="entry name" value="Rhodopsin_dom_fungi"/>
</dbReference>
<feature type="transmembrane region" description="Helical" evidence="7">
    <location>
        <begin position="6"/>
        <end position="27"/>
    </location>
</feature>
<evidence type="ECO:0000256" key="2">
    <source>
        <dbReference type="ARBA" id="ARBA00022692"/>
    </source>
</evidence>